<sequence>MSDDEKWATNVAFVGSEETVKKILKKLSQLEDRGEIEDLTGIEGPFDSLQPMLKRRVENLALGVSEESTPARIEVTPQASYEPEEEWFDDDDIPFDDDWFEDDDEQTL</sequence>
<gene>
    <name evidence="2" type="ORF">BJD16_16755</name>
</gene>
<dbReference type="AlphaFoldDB" id="A0A1S2CUP1"/>
<evidence type="ECO:0000256" key="1">
    <source>
        <dbReference type="SAM" id="MobiDB-lite"/>
    </source>
</evidence>
<feature type="compositionally biased region" description="Acidic residues" evidence="1">
    <location>
        <begin position="82"/>
        <end position="108"/>
    </location>
</feature>
<proteinExistence type="predicted"/>
<evidence type="ECO:0000313" key="3">
    <source>
        <dbReference type="Proteomes" id="UP000179934"/>
    </source>
</evidence>
<comment type="caution">
    <text evidence="2">The sequence shown here is derived from an EMBL/GenBank/DDBJ whole genome shotgun (WGS) entry which is preliminary data.</text>
</comment>
<dbReference type="GeneID" id="58924705"/>
<dbReference type="Proteomes" id="UP000179934">
    <property type="component" value="Unassembled WGS sequence"/>
</dbReference>
<dbReference type="EMBL" id="MKFU01000022">
    <property type="protein sequence ID" value="OHY91411.1"/>
    <property type="molecule type" value="Genomic_DNA"/>
</dbReference>
<protein>
    <submittedName>
        <fullName evidence="2">Uncharacterized protein</fullName>
    </submittedName>
</protein>
<name>A0A1S2CUP1_AERSO</name>
<organism evidence="2 3">
    <name type="scientific">Aeromonas sobria</name>
    <dbReference type="NCBI Taxonomy" id="646"/>
    <lineage>
        <taxon>Bacteria</taxon>
        <taxon>Pseudomonadati</taxon>
        <taxon>Pseudomonadota</taxon>
        <taxon>Gammaproteobacteria</taxon>
        <taxon>Aeromonadales</taxon>
        <taxon>Aeromonadaceae</taxon>
        <taxon>Aeromonas</taxon>
    </lineage>
</organism>
<evidence type="ECO:0000313" key="2">
    <source>
        <dbReference type="EMBL" id="OHY91411.1"/>
    </source>
</evidence>
<accession>A0A1S2CUP1</accession>
<dbReference type="RefSeq" id="WP_042020816.1">
    <property type="nucleotide sequence ID" value="NZ_CDBW01000018.1"/>
</dbReference>
<feature type="region of interest" description="Disordered" evidence="1">
    <location>
        <begin position="67"/>
        <end position="108"/>
    </location>
</feature>
<reference evidence="2 3" key="1">
    <citation type="submission" date="2016-09" db="EMBL/GenBank/DDBJ databases">
        <title>Draft Genome Sequence of Aeromonas sobria Strain 08005, Isolated from Sick Rana catesbeiana.</title>
        <authorList>
            <person name="Yang Q."/>
        </authorList>
    </citation>
    <scope>NUCLEOTIDE SEQUENCE [LARGE SCALE GENOMIC DNA]</scope>
    <source>
        <strain evidence="2 3">08005</strain>
    </source>
</reference>